<proteinExistence type="predicted"/>
<keyword evidence="1" id="KW-0805">Transcription regulation</keyword>
<dbReference type="PROSITE" id="PS51000">
    <property type="entry name" value="HTH_DEOR_2"/>
    <property type="match status" value="1"/>
</dbReference>
<dbReference type="Pfam" id="PF00455">
    <property type="entry name" value="DeoRC"/>
    <property type="match status" value="1"/>
</dbReference>
<protein>
    <submittedName>
        <fullName evidence="3">Glucitol operon repressor</fullName>
    </submittedName>
</protein>
<dbReference type="GO" id="GO:0003700">
    <property type="term" value="F:DNA-binding transcription factor activity"/>
    <property type="evidence" value="ECO:0007669"/>
    <property type="project" value="InterPro"/>
</dbReference>
<dbReference type="SMART" id="SM00420">
    <property type="entry name" value="HTH_DEOR"/>
    <property type="match status" value="1"/>
</dbReference>
<dbReference type="InterPro" id="IPR050313">
    <property type="entry name" value="Carb_Metab_HTH_regulators"/>
</dbReference>
<keyword evidence="2" id="KW-0804">Transcription</keyword>
<accession>A0A6N2W4D0</accession>
<dbReference type="EMBL" id="CACRSQ010000007">
    <property type="protein sequence ID" value="VYT36707.1"/>
    <property type="molecule type" value="Genomic_DNA"/>
</dbReference>
<evidence type="ECO:0000256" key="1">
    <source>
        <dbReference type="ARBA" id="ARBA00023015"/>
    </source>
</evidence>
<gene>
    <name evidence="3" type="primary">srlR_7</name>
    <name evidence="3" type="ORF">ACLFYP115_03029</name>
</gene>
<dbReference type="Pfam" id="PF08220">
    <property type="entry name" value="HTH_DeoR"/>
    <property type="match status" value="1"/>
</dbReference>
<dbReference type="RefSeq" id="WP_006566024.1">
    <property type="nucleotide sequence ID" value="NZ_CACRSQ010000007.1"/>
</dbReference>
<name>A0A6N2W4D0_9FIRM</name>
<dbReference type="InterPro" id="IPR001034">
    <property type="entry name" value="DeoR_HTH"/>
</dbReference>
<evidence type="ECO:0000313" key="3">
    <source>
        <dbReference type="EMBL" id="VYT36707.1"/>
    </source>
</evidence>
<dbReference type="InterPro" id="IPR014036">
    <property type="entry name" value="DeoR-like_C"/>
</dbReference>
<dbReference type="SUPFAM" id="SSF46785">
    <property type="entry name" value="Winged helix' DNA-binding domain"/>
    <property type="match status" value="1"/>
</dbReference>
<dbReference type="AlphaFoldDB" id="A0A6N2W4D0"/>
<dbReference type="InterPro" id="IPR036390">
    <property type="entry name" value="WH_DNA-bd_sf"/>
</dbReference>
<dbReference type="SUPFAM" id="SSF100950">
    <property type="entry name" value="NagB/RpiA/CoA transferase-like"/>
    <property type="match status" value="1"/>
</dbReference>
<dbReference type="InterPro" id="IPR036388">
    <property type="entry name" value="WH-like_DNA-bd_sf"/>
</dbReference>
<reference evidence="3" key="1">
    <citation type="submission" date="2019-11" db="EMBL/GenBank/DDBJ databases">
        <authorList>
            <person name="Feng L."/>
        </authorList>
    </citation>
    <scope>NUCLEOTIDE SEQUENCE</scope>
    <source>
        <strain evidence="3">AcaccaeLFYP115</strain>
    </source>
</reference>
<dbReference type="PANTHER" id="PTHR30363:SF44">
    <property type="entry name" value="AGA OPERON TRANSCRIPTIONAL REPRESSOR-RELATED"/>
    <property type="match status" value="1"/>
</dbReference>
<dbReference type="Gene3D" id="1.10.10.10">
    <property type="entry name" value="Winged helix-like DNA-binding domain superfamily/Winged helix DNA-binding domain"/>
    <property type="match status" value="1"/>
</dbReference>
<dbReference type="InterPro" id="IPR037171">
    <property type="entry name" value="NagB/RpiA_transferase-like"/>
</dbReference>
<dbReference type="Gene3D" id="3.40.50.1360">
    <property type="match status" value="1"/>
</dbReference>
<evidence type="ECO:0000256" key="2">
    <source>
        <dbReference type="ARBA" id="ARBA00023163"/>
    </source>
</evidence>
<dbReference type="PANTHER" id="PTHR30363">
    <property type="entry name" value="HTH-TYPE TRANSCRIPTIONAL REGULATOR SRLR-RELATED"/>
    <property type="match status" value="1"/>
</dbReference>
<organism evidence="3">
    <name type="scientific">Anaerostipes caccae</name>
    <dbReference type="NCBI Taxonomy" id="105841"/>
    <lineage>
        <taxon>Bacteria</taxon>
        <taxon>Bacillati</taxon>
        <taxon>Bacillota</taxon>
        <taxon>Clostridia</taxon>
        <taxon>Lachnospirales</taxon>
        <taxon>Lachnospiraceae</taxon>
        <taxon>Anaerostipes</taxon>
    </lineage>
</organism>
<dbReference type="SMART" id="SM01134">
    <property type="entry name" value="DeoRC"/>
    <property type="match status" value="1"/>
</dbReference>
<sequence length="252" mass="27998">MFAEERKEEIMRLLKENKRVSSAELSERFHVSGTTVRTYLMELEKAGRLIRTHGGALLNDDILNVEESIAARKQKCLREKQKAAAKARSMIKDGDTILLDSGTTMLELAKLLKDAKNLTVVTNDLPVAMELQKMEGVYLILIGGHVRTAFESTVGSMGMKFLENISVEKAFMSSDGVSLTKGATTPNMDQAEIKKEMMAAADQNYLVCDTSKIGKRTICSYAKIGDFDGFILDEPLSDEMKEAFESYGTIIY</sequence>